<proteinExistence type="predicted"/>
<gene>
    <name evidence="1" type="ORF">M9H77_12857</name>
</gene>
<keyword evidence="2" id="KW-1185">Reference proteome</keyword>
<organism evidence="1 2">
    <name type="scientific">Catharanthus roseus</name>
    <name type="common">Madagascar periwinkle</name>
    <name type="synonym">Vinca rosea</name>
    <dbReference type="NCBI Taxonomy" id="4058"/>
    <lineage>
        <taxon>Eukaryota</taxon>
        <taxon>Viridiplantae</taxon>
        <taxon>Streptophyta</taxon>
        <taxon>Embryophyta</taxon>
        <taxon>Tracheophyta</taxon>
        <taxon>Spermatophyta</taxon>
        <taxon>Magnoliopsida</taxon>
        <taxon>eudicotyledons</taxon>
        <taxon>Gunneridae</taxon>
        <taxon>Pentapetalae</taxon>
        <taxon>asterids</taxon>
        <taxon>lamiids</taxon>
        <taxon>Gentianales</taxon>
        <taxon>Apocynaceae</taxon>
        <taxon>Rauvolfioideae</taxon>
        <taxon>Vinceae</taxon>
        <taxon>Catharanthinae</taxon>
        <taxon>Catharanthus</taxon>
    </lineage>
</organism>
<dbReference type="Proteomes" id="UP001060085">
    <property type="component" value="Linkage Group LG03"/>
</dbReference>
<evidence type="ECO:0000313" key="2">
    <source>
        <dbReference type="Proteomes" id="UP001060085"/>
    </source>
</evidence>
<name>A0ACC0BIR8_CATRO</name>
<reference evidence="2" key="1">
    <citation type="journal article" date="2023" name="Nat. Plants">
        <title>Single-cell RNA sequencing provides a high-resolution roadmap for understanding the multicellular compartmentation of specialized metabolism.</title>
        <authorList>
            <person name="Sun S."/>
            <person name="Shen X."/>
            <person name="Li Y."/>
            <person name="Li Y."/>
            <person name="Wang S."/>
            <person name="Li R."/>
            <person name="Zhang H."/>
            <person name="Shen G."/>
            <person name="Guo B."/>
            <person name="Wei J."/>
            <person name="Xu J."/>
            <person name="St-Pierre B."/>
            <person name="Chen S."/>
            <person name="Sun C."/>
        </authorList>
    </citation>
    <scope>NUCLEOTIDE SEQUENCE [LARGE SCALE GENOMIC DNA]</scope>
</reference>
<protein>
    <submittedName>
        <fullName evidence="1">Uncharacterized protein</fullName>
    </submittedName>
</protein>
<dbReference type="EMBL" id="CM044703">
    <property type="protein sequence ID" value="KAI5672493.1"/>
    <property type="molecule type" value="Genomic_DNA"/>
</dbReference>
<evidence type="ECO:0000313" key="1">
    <source>
        <dbReference type="EMBL" id="KAI5672493.1"/>
    </source>
</evidence>
<comment type="caution">
    <text evidence="1">The sequence shown here is derived from an EMBL/GenBank/DDBJ whole genome shotgun (WGS) entry which is preliminary data.</text>
</comment>
<sequence length="122" mass="13499">MKKKDGTLLQAIEYTLPSSVGSWQGRRNGTIPSADGRQVILEFNSRVLVLFPNPSLPRGANFCIRFVLGISHFSSQASQGSSCRELHLGRESGSHSTFGDPYQLVAKLSFRFNKPLNRVYLG</sequence>
<accession>A0ACC0BIR8</accession>